<feature type="domain" description="K+ potassium transporter integral membrane" evidence="12">
    <location>
        <begin position="13"/>
        <end position="458"/>
    </location>
</feature>
<feature type="transmembrane region" description="Helical" evidence="11">
    <location>
        <begin position="247"/>
        <end position="269"/>
    </location>
</feature>
<dbReference type="Pfam" id="PF22776">
    <property type="entry name" value="K_trans_C"/>
    <property type="match status" value="1"/>
</dbReference>
<feature type="transmembrane region" description="Helical" evidence="11">
    <location>
        <begin position="97"/>
        <end position="121"/>
    </location>
</feature>
<feature type="domain" description="K+ potassium transporter C-terminal" evidence="13">
    <location>
        <begin position="487"/>
        <end position="646"/>
    </location>
</feature>
<comment type="function">
    <text evidence="11">Transport of potassium into the cell. Likely operates as a K(+):H(+) symporter.</text>
</comment>
<feature type="transmembrane region" description="Helical" evidence="11">
    <location>
        <begin position="400"/>
        <end position="421"/>
    </location>
</feature>
<feature type="transmembrane region" description="Helical" evidence="11">
    <location>
        <begin position="171"/>
        <end position="197"/>
    </location>
</feature>
<dbReference type="HAMAP" id="MF_01522">
    <property type="entry name" value="Kup"/>
    <property type="match status" value="1"/>
</dbReference>
<sequence length="686" mass="76829">MTLKKNKWTAAGALIALGIVYGDIGTSPLYTMNSVLNSARNTEQLQEFVIGSVSLVFWTLMLITTLKYVFIALRADNHGEGGIFALYSRVKDTHKKWLLIPALIGGSALLADGTLTPAVTVTTAIEGLKSQHIGNLVFPDNQTLVIVIVSILLLMIFIFQRAGTKKIGNIFGPVMLVWFGFIGLFGFINIFADLSILKALSPVYAIQILFSPINKSGIFILGSIFLATTGAEALYSDMGHVGKKNIYISWPFVYSMLILNYMGQGAWIISHSHQTNLLEQSSNPFFEILPGPWRLVGVALATLAAIIASQALISGAYTLVSEAISIKVLPRLRTFYPSDTRGQMYISAVNWLLCIIAIFIVISFRTSHNMEAAYGLSITITMLMTTVLLFEFIRRQSKTIFAITFLLIFGFIESVFLIASLGKFLHGGYATLIIMGVILAVMVLWFYGNKRREAISSKDDYLTLKDYRKQLMNLSKDVDEPTFATNLVYIANMHQNYALKRSIIYSLIGSRPKKAAVYWFVTVQESSDPHEKSYTLDMLGTENIIHVTLYLGFKVEPQIHTYIKQIANNLVKQKILSPQFPKYAIDKHGNIGDFKYVIATQYYADLLNLPQISSIDRLLIGGRLWLQSHTVSPSNFYGLEFSDVIEETVPLFIEQSDKKKLVQRSIKNTIKKNTVLVSIKWHTKYL</sequence>
<feature type="transmembrane region" description="Helical" evidence="11">
    <location>
        <begin position="141"/>
        <end position="159"/>
    </location>
</feature>
<keyword evidence="9 11" id="KW-0406">Ion transport</keyword>
<dbReference type="STRING" id="907931.GCA_000165675_00049"/>
<dbReference type="InterPro" id="IPR053952">
    <property type="entry name" value="K_trans_C"/>
</dbReference>
<keyword evidence="10 11" id="KW-0472">Membrane</keyword>
<evidence type="ECO:0000256" key="7">
    <source>
        <dbReference type="ARBA" id="ARBA00022958"/>
    </source>
</evidence>
<dbReference type="InterPro" id="IPR003855">
    <property type="entry name" value="K+_transporter"/>
</dbReference>
<evidence type="ECO:0000256" key="3">
    <source>
        <dbReference type="ARBA" id="ARBA00022475"/>
    </source>
</evidence>
<organism evidence="14 15">
    <name type="scientific">Leuconostoc fallax</name>
    <dbReference type="NCBI Taxonomy" id="1251"/>
    <lineage>
        <taxon>Bacteria</taxon>
        <taxon>Bacillati</taxon>
        <taxon>Bacillota</taxon>
        <taxon>Bacilli</taxon>
        <taxon>Lactobacillales</taxon>
        <taxon>Lactobacillaceae</taxon>
        <taxon>Leuconostoc</taxon>
    </lineage>
</organism>
<evidence type="ECO:0000256" key="10">
    <source>
        <dbReference type="ARBA" id="ARBA00023136"/>
    </source>
</evidence>
<feature type="transmembrane region" description="Helical" evidence="11">
    <location>
        <begin position="295"/>
        <end position="324"/>
    </location>
</feature>
<dbReference type="AlphaFoldDB" id="A0A4R5N748"/>
<comment type="subcellular location">
    <subcellularLocation>
        <location evidence="11">Cell membrane</location>
        <topology evidence="11">Multi-pass membrane protein</topology>
    </subcellularLocation>
    <subcellularLocation>
        <location evidence="1">Membrane</location>
        <topology evidence="1">Multi-pass membrane protein</topology>
    </subcellularLocation>
</comment>
<gene>
    <name evidence="11" type="primary">kup</name>
    <name evidence="14" type="ORF">C5L23_001440</name>
</gene>
<comment type="caution">
    <text evidence="11">Lacks conserved residue(s) required for the propagation of feature annotation.</text>
</comment>
<accession>A0A4R5N748</accession>
<evidence type="ECO:0000256" key="6">
    <source>
        <dbReference type="ARBA" id="ARBA00022847"/>
    </source>
</evidence>
<evidence type="ECO:0000256" key="11">
    <source>
        <dbReference type="HAMAP-Rule" id="MF_01522"/>
    </source>
</evidence>
<feature type="transmembrane region" description="Helical" evidence="11">
    <location>
        <begin position="345"/>
        <end position="366"/>
    </location>
</feature>
<evidence type="ECO:0000256" key="2">
    <source>
        <dbReference type="ARBA" id="ARBA00022448"/>
    </source>
</evidence>
<feature type="transmembrane region" description="Helical" evidence="11">
    <location>
        <begin position="48"/>
        <end position="70"/>
    </location>
</feature>
<dbReference type="RefSeq" id="WP_133264605.1">
    <property type="nucleotide sequence ID" value="NZ_JAGYGP010000001.1"/>
</dbReference>
<dbReference type="Pfam" id="PF02705">
    <property type="entry name" value="K_trans"/>
    <property type="match status" value="1"/>
</dbReference>
<evidence type="ECO:0000259" key="13">
    <source>
        <dbReference type="Pfam" id="PF22776"/>
    </source>
</evidence>
<dbReference type="EMBL" id="PUFI01000015">
    <property type="protein sequence ID" value="TDG67641.1"/>
    <property type="molecule type" value="Genomic_DNA"/>
</dbReference>
<dbReference type="GO" id="GO:0015293">
    <property type="term" value="F:symporter activity"/>
    <property type="evidence" value="ECO:0007669"/>
    <property type="project" value="UniProtKB-UniRule"/>
</dbReference>
<dbReference type="InterPro" id="IPR023051">
    <property type="entry name" value="Kup"/>
</dbReference>
<evidence type="ECO:0000256" key="9">
    <source>
        <dbReference type="ARBA" id="ARBA00023065"/>
    </source>
</evidence>
<keyword evidence="7 11" id="KW-0630">Potassium</keyword>
<feature type="transmembrane region" description="Helical" evidence="11">
    <location>
        <begin position="427"/>
        <end position="448"/>
    </location>
</feature>
<evidence type="ECO:0000259" key="12">
    <source>
        <dbReference type="Pfam" id="PF02705"/>
    </source>
</evidence>
<dbReference type="InterPro" id="IPR053951">
    <property type="entry name" value="K_trans_N"/>
</dbReference>
<comment type="catalytic activity">
    <reaction evidence="11">
        <text>K(+)(in) + H(+)(in) = K(+)(out) + H(+)(out)</text>
        <dbReference type="Rhea" id="RHEA:28490"/>
        <dbReference type="ChEBI" id="CHEBI:15378"/>
        <dbReference type="ChEBI" id="CHEBI:29103"/>
    </reaction>
</comment>
<keyword evidence="4 11" id="KW-0633">Potassium transport</keyword>
<reference evidence="14 15" key="1">
    <citation type="journal article" date="2019" name="Appl. Microbiol. Biotechnol.">
        <title>Uncovering carbohydrate metabolism through a genotype-phenotype association study of 56 lactic acid bacteria genomes.</title>
        <authorList>
            <person name="Buron-Moles G."/>
            <person name="Chailyan A."/>
            <person name="Dolejs I."/>
            <person name="Forster J."/>
            <person name="Miks M.H."/>
        </authorList>
    </citation>
    <scope>NUCLEOTIDE SEQUENCE [LARGE SCALE GENOMIC DNA]</scope>
    <source>
        <strain evidence="14 15">ATCC 700006</strain>
    </source>
</reference>
<proteinExistence type="inferred from homology"/>
<keyword evidence="3 11" id="KW-1003">Cell membrane</keyword>
<keyword evidence="2 11" id="KW-0813">Transport</keyword>
<protein>
    <recommendedName>
        <fullName evidence="11">Probable potassium transport system protein Kup</fullName>
    </recommendedName>
</protein>
<evidence type="ECO:0000256" key="4">
    <source>
        <dbReference type="ARBA" id="ARBA00022538"/>
    </source>
</evidence>
<name>A0A4R5N748_9LACO</name>
<keyword evidence="8 11" id="KW-1133">Transmembrane helix</keyword>
<dbReference type="Proteomes" id="UP000295681">
    <property type="component" value="Unassembled WGS sequence"/>
</dbReference>
<comment type="caution">
    <text evidence="14">The sequence shown here is derived from an EMBL/GenBank/DDBJ whole genome shotgun (WGS) entry which is preliminary data.</text>
</comment>
<evidence type="ECO:0000256" key="5">
    <source>
        <dbReference type="ARBA" id="ARBA00022692"/>
    </source>
</evidence>
<evidence type="ECO:0000313" key="14">
    <source>
        <dbReference type="EMBL" id="TDG67641.1"/>
    </source>
</evidence>
<keyword evidence="6 11" id="KW-0769">Symport</keyword>
<dbReference type="GO" id="GO:0015079">
    <property type="term" value="F:potassium ion transmembrane transporter activity"/>
    <property type="evidence" value="ECO:0007669"/>
    <property type="project" value="UniProtKB-UniRule"/>
</dbReference>
<evidence type="ECO:0000256" key="1">
    <source>
        <dbReference type="ARBA" id="ARBA00004141"/>
    </source>
</evidence>
<dbReference type="GO" id="GO:0005886">
    <property type="term" value="C:plasma membrane"/>
    <property type="evidence" value="ECO:0007669"/>
    <property type="project" value="UniProtKB-SubCell"/>
</dbReference>
<comment type="similarity">
    <text evidence="11">Belongs to the HAK/KUP transporter (TC 2.A.72) family.</text>
</comment>
<dbReference type="PANTHER" id="PTHR30540">
    <property type="entry name" value="OSMOTIC STRESS POTASSIUM TRANSPORTER"/>
    <property type="match status" value="1"/>
</dbReference>
<feature type="transmembrane region" description="Helical" evidence="11">
    <location>
        <begin position="372"/>
        <end position="393"/>
    </location>
</feature>
<keyword evidence="15" id="KW-1185">Reference proteome</keyword>
<evidence type="ECO:0000256" key="8">
    <source>
        <dbReference type="ARBA" id="ARBA00022989"/>
    </source>
</evidence>
<dbReference type="PANTHER" id="PTHR30540:SF83">
    <property type="entry name" value="K+ POTASSIUM TRANSPORTER"/>
    <property type="match status" value="1"/>
</dbReference>
<keyword evidence="5 11" id="KW-0812">Transmembrane</keyword>
<evidence type="ECO:0000313" key="15">
    <source>
        <dbReference type="Proteomes" id="UP000295681"/>
    </source>
</evidence>